<dbReference type="Gene3D" id="2.20.25.10">
    <property type="match status" value="1"/>
</dbReference>
<name>A0ABW8TCN7_9CLOT</name>
<dbReference type="Gene3D" id="3.40.50.2300">
    <property type="match status" value="1"/>
</dbReference>
<reference evidence="7 8" key="1">
    <citation type="submission" date="2024-11" db="EMBL/GenBank/DDBJ databases">
        <authorList>
            <person name="Heng Y.C."/>
            <person name="Lim A.C.H."/>
            <person name="Lee J.K.Y."/>
            <person name="Kittelmann S."/>
        </authorList>
    </citation>
    <scope>NUCLEOTIDE SEQUENCE [LARGE SCALE GENOMIC DNA]</scope>
    <source>
        <strain evidence="7 8">WILCCON 0114</strain>
    </source>
</reference>
<dbReference type="PROSITE" id="PS50110">
    <property type="entry name" value="RESPONSE_REGULATORY"/>
    <property type="match status" value="1"/>
</dbReference>
<dbReference type="InterPro" id="IPR046947">
    <property type="entry name" value="LytR-like"/>
</dbReference>
<dbReference type="RefSeq" id="WP_406786637.1">
    <property type="nucleotide sequence ID" value="NZ_JBJIAA010000004.1"/>
</dbReference>
<comment type="caution">
    <text evidence="7">The sequence shown here is derived from an EMBL/GenBank/DDBJ whole genome shotgun (WGS) entry which is preliminary data.</text>
</comment>
<dbReference type="InterPro" id="IPR001789">
    <property type="entry name" value="Sig_transdc_resp-reg_receiver"/>
</dbReference>
<dbReference type="Pfam" id="PF00072">
    <property type="entry name" value="Response_reg"/>
    <property type="match status" value="1"/>
</dbReference>
<feature type="coiled-coil region" evidence="4">
    <location>
        <begin position="115"/>
        <end position="142"/>
    </location>
</feature>
<dbReference type="InterPro" id="IPR011006">
    <property type="entry name" value="CheY-like_superfamily"/>
</dbReference>
<dbReference type="PANTHER" id="PTHR37299:SF1">
    <property type="entry name" value="STAGE 0 SPORULATION PROTEIN A HOMOLOG"/>
    <property type="match status" value="1"/>
</dbReference>
<dbReference type="Pfam" id="PF04397">
    <property type="entry name" value="LytTR"/>
    <property type="match status" value="1"/>
</dbReference>
<evidence type="ECO:0000259" key="5">
    <source>
        <dbReference type="PROSITE" id="PS50110"/>
    </source>
</evidence>
<dbReference type="InterPro" id="IPR007492">
    <property type="entry name" value="LytTR_DNA-bd_dom"/>
</dbReference>
<keyword evidence="3" id="KW-0597">Phosphoprotein</keyword>
<keyword evidence="8" id="KW-1185">Reference proteome</keyword>
<evidence type="ECO:0000256" key="2">
    <source>
        <dbReference type="ARBA" id="ARBA00024867"/>
    </source>
</evidence>
<dbReference type="Gene3D" id="2.40.50.40">
    <property type="match status" value="1"/>
</dbReference>
<evidence type="ECO:0000313" key="8">
    <source>
        <dbReference type="Proteomes" id="UP001623592"/>
    </source>
</evidence>
<comment type="function">
    <text evidence="2">May play the central regulatory role in sporulation. It may be an element of the effector pathway responsible for the activation of sporulation genes in response to nutritional stress. Spo0A may act in concert with spo0H (a sigma factor) to control the expression of some genes that are critical to the sporulation process.</text>
</comment>
<evidence type="ECO:0000256" key="3">
    <source>
        <dbReference type="PROSITE-ProRule" id="PRU00169"/>
    </source>
</evidence>
<dbReference type="PANTHER" id="PTHR37299">
    <property type="entry name" value="TRANSCRIPTIONAL REGULATOR-RELATED"/>
    <property type="match status" value="1"/>
</dbReference>
<proteinExistence type="predicted"/>
<accession>A0ABW8TCN7</accession>
<evidence type="ECO:0000256" key="4">
    <source>
        <dbReference type="SAM" id="Coils"/>
    </source>
</evidence>
<protein>
    <recommendedName>
        <fullName evidence="1">Stage 0 sporulation protein A homolog</fullName>
    </recommendedName>
</protein>
<dbReference type="SMART" id="SM00850">
    <property type="entry name" value="LytTR"/>
    <property type="match status" value="1"/>
</dbReference>
<dbReference type="PROSITE" id="PS50930">
    <property type="entry name" value="HTH_LYTTR"/>
    <property type="match status" value="1"/>
</dbReference>
<sequence>MNKIKCVLVEDEVPAMDELQFILDKYDDIEVVNKFYDGKTAFSFIRKELADVIFLDINIPVLNGMKLAKLIKEFNEDIAIIFVTAYDKYAISAFELMALDYILKPFDESRIGKTIQRIRKYMQSKENNISNIEDEIEHIIKKYDKKSVSSINKIPCINNGKIMLIDTGDIFFCYIENDKTCVKLDNKIYTTTNTLSEIEEETGFFRTHRSYLVNLNKVTEIYSWFNGTYKLIMNDINKSEVPVSRAHVKEFKRRVHI</sequence>
<evidence type="ECO:0000256" key="1">
    <source>
        <dbReference type="ARBA" id="ARBA00018672"/>
    </source>
</evidence>
<feature type="domain" description="HTH LytTR-type" evidence="6">
    <location>
        <begin position="154"/>
        <end position="257"/>
    </location>
</feature>
<dbReference type="EMBL" id="JBJIAA010000004">
    <property type="protein sequence ID" value="MFL0249971.1"/>
    <property type="molecule type" value="Genomic_DNA"/>
</dbReference>
<gene>
    <name evidence="7" type="ORF">ACJDT4_06005</name>
</gene>
<dbReference type="Proteomes" id="UP001623592">
    <property type="component" value="Unassembled WGS sequence"/>
</dbReference>
<dbReference type="SMART" id="SM00448">
    <property type="entry name" value="REC"/>
    <property type="match status" value="1"/>
</dbReference>
<organism evidence="7 8">
    <name type="scientific">Clostridium neuense</name>
    <dbReference type="NCBI Taxonomy" id="1728934"/>
    <lineage>
        <taxon>Bacteria</taxon>
        <taxon>Bacillati</taxon>
        <taxon>Bacillota</taxon>
        <taxon>Clostridia</taxon>
        <taxon>Eubacteriales</taxon>
        <taxon>Clostridiaceae</taxon>
        <taxon>Clostridium</taxon>
    </lineage>
</organism>
<feature type="domain" description="Response regulatory" evidence="5">
    <location>
        <begin position="5"/>
        <end position="119"/>
    </location>
</feature>
<evidence type="ECO:0000259" key="6">
    <source>
        <dbReference type="PROSITE" id="PS50930"/>
    </source>
</evidence>
<keyword evidence="4" id="KW-0175">Coiled coil</keyword>
<evidence type="ECO:0000313" key="7">
    <source>
        <dbReference type="EMBL" id="MFL0249971.1"/>
    </source>
</evidence>
<dbReference type="SUPFAM" id="SSF52172">
    <property type="entry name" value="CheY-like"/>
    <property type="match status" value="1"/>
</dbReference>
<feature type="modified residue" description="4-aspartylphosphate" evidence="3">
    <location>
        <position position="56"/>
    </location>
</feature>